<dbReference type="RefSeq" id="WP_092462531.1">
    <property type="nucleotide sequence ID" value="NZ_BJEE01000001.1"/>
</dbReference>
<dbReference type="STRING" id="1505725.GA0061074_10637"/>
<dbReference type="EMBL" id="FMAO01000006">
    <property type="protein sequence ID" value="SCB95859.1"/>
    <property type="molecule type" value="Genomic_DNA"/>
</dbReference>
<evidence type="ECO:0000313" key="2">
    <source>
        <dbReference type="Proteomes" id="UP000199268"/>
    </source>
</evidence>
<dbReference type="Proteomes" id="UP000199268">
    <property type="component" value="Unassembled WGS sequence"/>
</dbReference>
<name>A0A1C4AMN8_9LACO</name>
<reference evidence="2" key="1">
    <citation type="submission" date="2016-08" db="EMBL/GenBank/DDBJ databases">
        <authorList>
            <person name="Varghese N."/>
            <person name="Submissions Spin"/>
        </authorList>
    </citation>
    <scope>NUCLEOTIDE SEQUENCE [LARGE SCALE GENOMIC DNA]</scope>
    <source>
        <strain evidence="2">R-53094</strain>
    </source>
</reference>
<gene>
    <name evidence="1" type="ORF">GA0061074_10637</name>
</gene>
<accession>A0A1C4AMN8</accession>
<keyword evidence="2" id="KW-1185">Reference proteome</keyword>
<protein>
    <recommendedName>
        <fullName evidence="3">Exonuclease SbcC</fullName>
    </recommendedName>
</protein>
<evidence type="ECO:0000313" key="1">
    <source>
        <dbReference type="EMBL" id="SCB95859.1"/>
    </source>
</evidence>
<organism evidence="1 2">
    <name type="scientific">Weissella bombi</name>
    <dbReference type="NCBI Taxonomy" id="1505725"/>
    <lineage>
        <taxon>Bacteria</taxon>
        <taxon>Bacillati</taxon>
        <taxon>Bacillota</taxon>
        <taxon>Bacilli</taxon>
        <taxon>Lactobacillales</taxon>
        <taxon>Lactobacillaceae</taxon>
        <taxon>Weissella</taxon>
    </lineage>
</organism>
<dbReference type="OrthoDB" id="2248290at2"/>
<dbReference type="AlphaFoldDB" id="A0A1C4AMN8"/>
<evidence type="ECO:0008006" key="3">
    <source>
        <dbReference type="Google" id="ProtNLM"/>
    </source>
</evidence>
<sequence length="292" mass="33359">MESTPYIQTDLPSDQSALQQKLQTKLDYLADIQAAVVSGDDRKIYELLDNQKYDLKVRHESETESNRQLSTLVDDIKDELSHHLGQKLISYLSKTFPFFYYEETQLGVFQLYFGNWWDRRHFGILDPLAVNFIFDDDEYEKLVKAVSLAERGQRYNAQVIEDTTRANETLQKIVDGQNQRDAERTQLLAQLSSKEERGGLFGNRGQSEQREVLKERLKDLDAADAKAQTVPALIAENNAQILNYSKEDTILIYEQRAITDAFGSFDSFQQAVVNLYESYVSNLAATSEQGGA</sequence>
<proteinExistence type="predicted"/>